<keyword evidence="1" id="KW-1133">Transmembrane helix</keyword>
<organism evidence="2 3">
    <name type="scientific">Candidatus Collierbacteria bacterium GW2011_GWC2_43_12</name>
    <dbReference type="NCBI Taxonomy" id="1618390"/>
    <lineage>
        <taxon>Bacteria</taxon>
        <taxon>Candidatus Collieribacteriota</taxon>
    </lineage>
</organism>
<sequence length="144" mass="15894">MCWFMLKDEYKPAVALGGVVGLIIIIFACVYTGIETNKFDQGFSRGEVNLPAKEIGLNQEGHPVHTDIDLIDIPSGYSLQYYPRVFEIDGYEEFDLPEGATVLMVAAPAIEDQILITMPESSGGKVRVTTPDVLESVPVIMWVK</sequence>
<proteinExistence type="predicted"/>
<evidence type="ECO:0000256" key="1">
    <source>
        <dbReference type="SAM" id="Phobius"/>
    </source>
</evidence>
<name>A0A0G1D7Z8_9BACT</name>
<gene>
    <name evidence="2" type="ORF">UV68_C0017G0017</name>
</gene>
<keyword evidence="1" id="KW-0472">Membrane</keyword>
<evidence type="ECO:0000313" key="2">
    <source>
        <dbReference type="EMBL" id="KKS93779.1"/>
    </source>
</evidence>
<dbReference type="Proteomes" id="UP000033980">
    <property type="component" value="Unassembled WGS sequence"/>
</dbReference>
<evidence type="ECO:0000313" key="3">
    <source>
        <dbReference type="Proteomes" id="UP000033980"/>
    </source>
</evidence>
<dbReference type="EMBL" id="LCFK01000017">
    <property type="protein sequence ID" value="KKS93779.1"/>
    <property type="molecule type" value="Genomic_DNA"/>
</dbReference>
<reference evidence="2 3" key="1">
    <citation type="journal article" date="2015" name="Nature">
        <title>rRNA introns, odd ribosomes, and small enigmatic genomes across a large radiation of phyla.</title>
        <authorList>
            <person name="Brown C.T."/>
            <person name="Hug L.A."/>
            <person name="Thomas B.C."/>
            <person name="Sharon I."/>
            <person name="Castelle C.J."/>
            <person name="Singh A."/>
            <person name="Wilkins M.J."/>
            <person name="Williams K.H."/>
            <person name="Banfield J.F."/>
        </authorList>
    </citation>
    <scope>NUCLEOTIDE SEQUENCE [LARGE SCALE GENOMIC DNA]</scope>
</reference>
<keyword evidence="1" id="KW-0812">Transmembrane</keyword>
<dbReference type="AlphaFoldDB" id="A0A0G1D7Z8"/>
<dbReference type="PROSITE" id="PS51257">
    <property type="entry name" value="PROKAR_LIPOPROTEIN"/>
    <property type="match status" value="1"/>
</dbReference>
<feature type="transmembrane region" description="Helical" evidence="1">
    <location>
        <begin position="13"/>
        <end position="34"/>
    </location>
</feature>
<comment type="caution">
    <text evidence="2">The sequence shown here is derived from an EMBL/GenBank/DDBJ whole genome shotgun (WGS) entry which is preliminary data.</text>
</comment>
<accession>A0A0G1D7Z8</accession>
<protein>
    <submittedName>
        <fullName evidence="2">Uncharacterized protein</fullName>
    </submittedName>
</protein>